<reference evidence="2" key="1">
    <citation type="journal article" date="2017" name="Nat. Commun.">
        <title>The North American bullfrog draft genome provides insight into hormonal regulation of long noncoding RNA.</title>
        <authorList>
            <person name="Hammond S.A."/>
            <person name="Warren R.L."/>
            <person name="Vandervalk B.P."/>
            <person name="Kucuk E."/>
            <person name="Khan H."/>
            <person name="Gibb E.A."/>
            <person name="Pandoh P."/>
            <person name="Kirk H."/>
            <person name="Zhao Y."/>
            <person name="Jones M."/>
            <person name="Mungall A.J."/>
            <person name="Coope R."/>
            <person name="Pleasance S."/>
            <person name="Moore R.A."/>
            <person name="Holt R.A."/>
            <person name="Round J.M."/>
            <person name="Ohora S."/>
            <person name="Walle B.V."/>
            <person name="Veldhoen N."/>
            <person name="Helbing C.C."/>
            <person name="Birol I."/>
        </authorList>
    </citation>
    <scope>NUCLEOTIDE SEQUENCE [LARGE SCALE GENOMIC DNA]</scope>
</reference>
<dbReference type="Proteomes" id="UP000228934">
    <property type="component" value="Unassembled WGS sequence"/>
</dbReference>
<dbReference type="EMBL" id="KV924096">
    <property type="protein sequence ID" value="PIO37660.1"/>
    <property type="molecule type" value="Genomic_DNA"/>
</dbReference>
<dbReference type="AlphaFoldDB" id="A0A2G9SBW9"/>
<evidence type="ECO:0000313" key="1">
    <source>
        <dbReference type="EMBL" id="PIO37660.1"/>
    </source>
</evidence>
<name>A0A2G9SBW9_AQUCT</name>
<gene>
    <name evidence="1" type="ORF">AB205_0059640</name>
</gene>
<protein>
    <submittedName>
        <fullName evidence="1">Uncharacterized protein</fullName>
    </submittedName>
</protein>
<accession>A0A2G9SBW9</accession>
<keyword evidence="2" id="KW-1185">Reference proteome</keyword>
<sequence length="57" mass="6700">MKQYKDFILRMKATLEKDTELTHLQKTIQGCPVSCNCMSINYSRPFVTFYIQDGLFC</sequence>
<proteinExistence type="predicted"/>
<evidence type="ECO:0000313" key="2">
    <source>
        <dbReference type="Proteomes" id="UP000228934"/>
    </source>
</evidence>
<organism evidence="1 2">
    <name type="scientific">Aquarana catesbeiana</name>
    <name type="common">American bullfrog</name>
    <name type="synonym">Rana catesbeiana</name>
    <dbReference type="NCBI Taxonomy" id="8400"/>
    <lineage>
        <taxon>Eukaryota</taxon>
        <taxon>Metazoa</taxon>
        <taxon>Chordata</taxon>
        <taxon>Craniata</taxon>
        <taxon>Vertebrata</taxon>
        <taxon>Euteleostomi</taxon>
        <taxon>Amphibia</taxon>
        <taxon>Batrachia</taxon>
        <taxon>Anura</taxon>
        <taxon>Neobatrachia</taxon>
        <taxon>Ranoidea</taxon>
        <taxon>Ranidae</taxon>
        <taxon>Aquarana</taxon>
    </lineage>
</organism>